<dbReference type="SUPFAM" id="SSF52540">
    <property type="entry name" value="P-loop containing nucleoside triphosphate hydrolases"/>
    <property type="match status" value="1"/>
</dbReference>
<dbReference type="InterPro" id="IPR008921">
    <property type="entry name" value="DNA_pol3_clamp-load_cplx_C"/>
</dbReference>
<dbReference type="GO" id="GO:0005663">
    <property type="term" value="C:DNA replication factor C complex"/>
    <property type="evidence" value="ECO:0007669"/>
    <property type="project" value="TreeGrafter"/>
</dbReference>
<evidence type="ECO:0000313" key="8">
    <source>
        <dbReference type="EMBL" id="KAJ7377017.1"/>
    </source>
</evidence>
<dbReference type="InterPro" id="IPR027417">
    <property type="entry name" value="P-loop_NTPase"/>
</dbReference>
<organism evidence="8 9">
    <name type="scientific">Desmophyllum pertusum</name>
    <dbReference type="NCBI Taxonomy" id="174260"/>
    <lineage>
        <taxon>Eukaryota</taxon>
        <taxon>Metazoa</taxon>
        <taxon>Cnidaria</taxon>
        <taxon>Anthozoa</taxon>
        <taxon>Hexacorallia</taxon>
        <taxon>Scleractinia</taxon>
        <taxon>Caryophylliina</taxon>
        <taxon>Caryophylliidae</taxon>
        <taxon>Desmophyllum</taxon>
    </lineage>
</organism>
<dbReference type="Gene3D" id="3.40.50.300">
    <property type="entry name" value="P-loop containing nucleotide triphosphate hydrolases"/>
    <property type="match status" value="1"/>
</dbReference>
<feature type="domain" description="Replication factor C C-terminal" evidence="7">
    <location>
        <begin position="131"/>
        <end position="194"/>
    </location>
</feature>
<dbReference type="SUPFAM" id="SSF48019">
    <property type="entry name" value="post-AAA+ oligomerization domain-like"/>
    <property type="match status" value="1"/>
</dbReference>
<keyword evidence="4" id="KW-0547">Nucleotide-binding</keyword>
<accession>A0A9W9Z8K6</accession>
<evidence type="ECO:0000256" key="1">
    <source>
        <dbReference type="ARBA" id="ARBA00004123"/>
    </source>
</evidence>
<dbReference type="InterPro" id="IPR013748">
    <property type="entry name" value="Rep_factorC_C"/>
</dbReference>
<name>A0A9W9Z8K6_9CNID</name>
<dbReference type="EMBL" id="MU826385">
    <property type="protein sequence ID" value="KAJ7377017.1"/>
    <property type="molecule type" value="Genomic_DNA"/>
</dbReference>
<proteinExistence type="inferred from homology"/>
<dbReference type="GO" id="GO:0003677">
    <property type="term" value="F:DNA binding"/>
    <property type="evidence" value="ECO:0007669"/>
    <property type="project" value="InterPro"/>
</dbReference>
<dbReference type="Proteomes" id="UP001163046">
    <property type="component" value="Unassembled WGS sequence"/>
</dbReference>
<keyword evidence="3" id="KW-0235">DNA replication</keyword>
<keyword evidence="9" id="KW-1185">Reference proteome</keyword>
<dbReference type="PANTHER" id="PTHR11669">
    <property type="entry name" value="REPLICATION FACTOR C / DNA POLYMERASE III GAMMA-TAU SUBUNIT"/>
    <property type="match status" value="1"/>
</dbReference>
<evidence type="ECO:0000256" key="3">
    <source>
        <dbReference type="ARBA" id="ARBA00022705"/>
    </source>
</evidence>
<gene>
    <name evidence="8" type="primary">RFC4</name>
    <name evidence="8" type="ORF">OS493_031290</name>
</gene>
<evidence type="ECO:0000256" key="2">
    <source>
        <dbReference type="ARBA" id="ARBA00005378"/>
    </source>
</evidence>
<comment type="subcellular location">
    <subcellularLocation>
        <location evidence="1">Nucleus</location>
    </subcellularLocation>
</comment>
<dbReference type="GO" id="GO:0005634">
    <property type="term" value="C:nucleus"/>
    <property type="evidence" value="ECO:0007669"/>
    <property type="project" value="UniProtKB-SubCell"/>
</dbReference>
<dbReference type="AlphaFoldDB" id="A0A9W9Z8K6"/>
<evidence type="ECO:0000256" key="5">
    <source>
        <dbReference type="ARBA" id="ARBA00022840"/>
    </source>
</evidence>
<dbReference type="FunFam" id="1.20.272.10:FF:000011">
    <property type="entry name" value="Replication factor C subunit 2"/>
    <property type="match status" value="1"/>
</dbReference>
<dbReference type="OrthoDB" id="10249205at2759"/>
<keyword evidence="6" id="KW-0539">Nucleus</keyword>
<evidence type="ECO:0000313" key="9">
    <source>
        <dbReference type="Proteomes" id="UP001163046"/>
    </source>
</evidence>
<dbReference type="Pfam" id="PF08542">
    <property type="entry name" value="Rep_fac_C"/>
    <property type="match status" value="1"/>
</dbReference>
<dbReference type="InterPro" id="IPR050238">
    <property type="entry name" value="DNA_Rep/Repair_Clamp_Loader"/>
</dbReference>
<reference evidence="8" key="1">
    <citation type="submission" date="2023-01" db="EMBL/GenBank/DDBJ databases">
        <title>Genome assembly of the deep-sea coral Lophelia pertusa.</title>
        <authorList>
            <person name="Herrera S."/>
            <person name="Cordes E."/>
        </authorList>
    </citation>
    <scope>NUCLEOTIDE SEQUENCE</scope>
    <source>
        <strain evidence="8">USNM1676648</strain>
        <tissue evidence="8">Polyp</tissue>
    </source>
</reference>
<dbReference type="GO" id="GO:0003689">
    <property type="term" value="F:DNA clamp loader activity"/>
    <property type="evidence" value="ECO:0007669"/>
    <property type="project" value="TreeGrafter"/>
</dbReference>
<sequence>MMFAYQDEVVAVLKKSLEGADLPNLLFYGPPGTETTSTILAIARQLFGPEMMKARVLELKQMSEEYRIIEPLTSRCSKFRFKPLSTETLEKRLNMICEQEKVQCDNKAITYLQSAYRLKGDDTVEAEDITEIAGEIIAEGHAAAQIINQIHDRIVEMTELNDHQKSAIMEKIAIVDKCLCDGADEYLQILSLCSVMMQQFCHAGQT</sequence>
<dbReference type="PANTHER" id="PTHR11669:SF20">
    <property type="entry name" value="REPLICATION FACTOR C SUBUNIT 4"/>
    <property type="match status" value="1"/>
</dbReference>
<protein>
    <submittedName>
        <fullName evidence="8">Replication factor C subunit 4</fullName>
    </submittedName>
</protein>
<dbReference type="GO" id="GO:0006261">
    <property type="term" value="P:DNA-templated DNA replication"/>
    <property type="evidence" value="ECO:0007669"/>
    <property type="project" value="TreeGrafter"/>
</dbReference>
<evidence type="ECO:0000256" key="6">
    <source>
        <dbReference type="ARBA" id="ARBA00023242"/>
    </source>
</evidence>
<dbReference type="GO" id="GO:0005524">
    <property type="term" value="F:ATP binding"/>
    <property type="evidence" value="ECO:0007669"/>
    <property type="project" value="UniProtKB-KW"/>
</dbReference>
<keyword evidence="5" id="KW-0067">ATP-binding</keyword>
<dbReference type="GO" id="GO:0006281">
    <property type="term" value="P:DNA repair"/>
    <property type="evidence" value="ECO:0007669"/>
    <property type="project" value="TreeGrafter"/>
</dbReference>
<evidence type="ECO:0000256" key="4">
    <source>
        <dbReference type="ARBA" id="ARBA00022741"/>
    </source>
</evidence>
<evidence type="ECO:0000259" key="7">
    <source>
        <dbReference type="Pfam" id="PF08542"/>
    </source>
</evidence>
<dbReference type="Gene3D" id="1.20.272.10">
    <property type="match status" value="1"/>
</dbReference>
<comment type="similarity">
    <text evidence="2">Belongs to the activator 1 small subunits family.</text>
</comment>
<comment type="caution">
    <text evidence="8">The sequence shown here is derived from an EMBL/GenBank/DDBJ whole genome shotgun (WGS) entry which is preliminary data.</text>
</comment>